<evidence type="ECO:0000259" key="1">
    <source>
        <dbReference type="PROSITE" id="PS50263"/>
    </source>
</evidence>
<dbReference type="OMA" id="VERNCEH"/>
<dbReference type="Pfam" id="PF00795">
    <property type="entry name" value="CN_hydrolase"/>
    <property type="match status" value="1"/>
</dbReference>
<dbReference type="GO" id="GO:0030163">
    <property type="term" value="P:protein catabolic process"/>
    <property type="evidence" value="ECO:0007669"/>
    <property type="project" value="TreeGrafter"/>
</dbReference>
<dbReference type="SUPFAM" id="SSF56317">
    <property type="entry name" value="Carbon-nitrogen hydrolase"/>
    <property type="match status" value="1"/>
</dbReference>
<sequence length="257" mass="30548">MFPELAFTGYIFKNQEDIKPYCEEQKQGQQYKFLSQLAKRLFSYVFAGYPEIQIQSDNSQKYYNSAYLIDRDGNLIINYRKKHLFESDKTWAQEGQEFKCVELLNLENKTFKAGLGICMDINPYEFLNCQQFELSDFCKEQQIDVLLFLSAWNDHEPNRNDRNSIEGQLNYWLWRLRTIINQKKEINFNKTTFDCRNLEITEWLPMLSVCVVAKETGTVFNECDLSDLPWCDYDEKSEQTVQINVFGQLINRNNKLK</sequence>
<dbReference type="STRING" id="857967.G0QVS7"/>
<dbReference type="OrthoDB" id="201515at2759"/>
<dbReference type="PROSITE" id="PS50263">
    <property type="entry name" value="CN_HYDROLASE"/>
    <property type="match status" value="1"/>
</dbReference>
<dbReference type="PANTHER" id="PTHR11750">
    <property type="entry name" value="PROTEIN N-TERMINAL AMIDASE"/>
    <property type="match status" value="1"/>
</dbReference>
<dbReference type="EMBL" id="GL983959">
    <property type="protein sequence ID" value="EGR30676.1"/>
    <property type="molecule type" value="Genomic_DNA"/>
</dbReference>
<evidence type="ECO:0000313" key="3">
    <source>
        <dbReference type="Proteomes" id="UP000008983"/>
    </source>
</evidence>
<dbReference type="InterPro" id="IPR003010">
    <property type="entry name" value="C-N_Hydrolase"/>
</dbReference>
<name>G0QVS7_ICHMU</name>
<reference evidence="2 3" key="1">
    <citation type="submission" date="2011-07" db="EMBL/GenBank/DDBJ databases">
        <authorList>
            <person name="Coyne R."/>
            <person name="Brami D."/>
            <person name="Johnson J."/>
            <person name="Hostetler J."/>
            <person name="Hannick L."/>
            <person name="Clark T."/>
            <person name="Cassidy-Hanley D."/>
            <person name="Inman J."/>
        </authorList>
    </citation>
    <scope>NUCLEOTIDE SEQUENCE [LARGE SCALE GENOMIC DNA]</scope>
    <source>
        <strain evidence="2 3">G5</strain>
    </source>
</reference>
<dbReference type="eggNOG" id="ENOG502QVBD">
    <property type="taxonomic scope" value="Eukaryota"/>
</dbReference>
<proteinExistence type="predicted"/>
<dbReference type="InParanoid" id="G0QVS7"/>
<evidence type="ECO:0000313" key="2">
    <source>
        <dbReference type="EMBL" id="EGR30676.1"/>
    </source>
</evidence>
<dbReference type="AlphaFoldDB" id="G0QVS7"/>
<dbReference type="InterPro" id="IPR039703">
    <property type="entry name" value="Nta1"/>
</dbReference>
<dbReference type="Gene3D" id="3.60.110.10">
    <property type="entry name" value="Carbon-nitrogen hydrolase"/>
    <property type="match status" value="1"/>
</dbReference>
<dbReference type="PANTHER" id="PTHR11750:SF26">
    <property type="entry name" value="PROTEIN N-TERMINAL AMIDASE"/>
    <property type="match status" value="1"/>
</dbReference>
<dbReference type="GeneID" id="14906795"/>
<dbReference type="GO" id="GO:0070773">
    <property type="term" value="F:protein-N-terminal glutamine amidohydrolase activity"/>
    <property type="evidence" value="ECO:0007669"/>
    <property type="project" value="InterPro"/>
</dbReference>
<dbReference type="Pfam" id="PF05907">
    <property type="entry name" value="CXXC_Zn-b_euk"/>
    <property type="match status" value="1"/>
</dbReference>
<organism evidence="2 3">
    <name type="scientific">Ichthyophthirius multifiliis</name>
    <name type="common">White spot disease agent</name>
    <name type="synonym">Ich</name>
    <dbReference type="NCBI Taxonomy" id="5932"/>
    <lineage>
        <taxon>Eukaryota</taxon>
        <taxon>Sar</taxon>
        <taxon>Alveolata</taxon>
        <taxon>Ciliophora</taxon>
        <taxon>Intramacronucleata</taxon>
        <taxon>Oligohymenophorea</taxon>
        <taxon>Hymenostomatida</taxon>
        <taxon>Ophryoglenina</taxon>
        <taxon>Ichthyophthirius</taxon>
    </lineage>
</organism>
<dbReference type="RefSeq" id="XP_004032263.1">
    <property type="nucleotide sequence ID" value="XM_004032215.1"/>
</dbReference>
<accession>G0QVS7</accession>
<dbReference type="GO" id="GO:0008418">
    <property type="term" value="F:protein-N-terminal asparagine amidohydrolase activity"/>
    <property type="evidence" value="ECO:0007669"/>
    <property type="project" value="InterPro"/>
</dbReference>
<feature type="domain" description="CN hydrolase" evidence="1">
    <location>
        <begin position="1"/>
        <end position="257"/>
    </location>
</feature>
<dbReference type="InterPro" id="IPR008584">
    <property type="entry name" value="CXXC_Zn-binding_euk"/>
</dbReference>
<keyword evidence="3" id="KW-1185">Reference proteome</keyword>
<gene>
    <name evidence="2" type="ORF">IMG5_126120</name>
</gene>
<protein>
    <submittedName>
        <fullName evidence="2">Carbon-nitrogen family protein, putative</fullName>
    </submittedName>
</protein>
<dbReference type="Proteomes" id="UP000008983">
    <property type="component" value="Unassembled WGS sequence"/>
</dbReference>
<dbReference type="InterPro" id="IPR036526">
    <property type="entry name" value="C-N_Hydrolase_sf"/>
</dbReference>
<dbReference type="SUPFAM" id="SSF141678">
    <property type="entry name" value="MAL13P1.257-like"/>
    <property type="match status" value="1"/>
</dbReference>